<dbReference type="STRING" id="658219.SAMN05216212_2603"/>
<dbReference type="Gene3D" id="3.40.630.30">
    <property type="match status" value="1"/>
</dbReference>
<evidence type="ECO:0000313" key="2">
    <source>
        <dbReference type="EMBL" id="SDK54357.1"/>
    </source>
</evidence>
<dbReference type="CDD" id="cd04301">
    <property type="entry name" value="NAT_SF"/>
    <property type="match status" value="1"/>
</dbReference>
<evidence type="ECO:0000313" key="3">
    <source>
        <dbReference type="Proteomes" id="UP000199305"/>
    </source>
</evidence>
<evidence type="ECO:0000259" key="1">
    <source>
        <dbReference type="PROSITE" id="PS51186"/>
    </source>
</evidence>
<organism evidence="2 3">
    <name type="scientific">Microbulbifer yueqingensis</name>
    <dbReference type="NCBI Taxonomy" id="658219"/>
    <lineage>
        <taxon>Bacteria</taxon>
        <taxon>Pseudomonadati</taxon>
        <taxon>Pseudomonadota</taxon>
        <taxon>Gammaproteobacteria</taxon>
        <taxon>Cellvibrionales</taxon>
        <taxon>Microbulbiferaceae</taxon>
        <taxon>Microbulbifer</taxon>
    </lineage>
</organism>
<dbReference type="GO" id="GO:1990189">
    <property type="term" value="F:protein N-terminal-serine acetyltransferase activity"/>
    <property type="evidence" value="ECO:0007669"/>
    <property type="project" value="TreeGrafter"/>
</dbReference>
<dbReference type="RefSeq" id="WP_091514873.1">
    <property type="nucleotide sequence ID" value="NZ_FNFH01000005.1"/>
</dbReference>
<dbReference type="OrthoDB" id="9801656at2"/>
<dbReference type="GO" id="GO:0008999">
    <property type="term" value="F:protein-N-terminal-alanine acetyltransferase activity"/>
    <property type="evidence" value="ECO:0007669"/>
    <property type="project" value="TreeGrafter"/>
</dbReference>
<gene>
    <name evidence="2" type="ORF">SAMN05216212_2603</name>
</gene>
<sequence length="190" mass="21449">MNPDRLQSRLPTLEGDGVQLRWLEEADLPALLALFGDPEVVRFMAISRLRSRTEAELFLQSIVEGFQEGSLYQWGVELDGQLVGTCTLAGINRDNRHAEIGFALDPARRGRGVMVRAVRPLLDFAFGQLDMHRIEADVDPRNTPSIRLLEKQGFTREGLLRERYLEEDGFQDAIIYGLLRREWSHGGGGS</sequence>
<proteinExistence type="predicted"/>
<keyword evidence="2" id="KW-0808">Transferase</keyword>
<keyword evidence="3" id="KW-1185">Reference proteome</keyword>
<dbReference type="AlphaFoldDB" id="A0A1G9CRV6"/>
<dbReference type="PROSITE" id="PS51186">
    <property type="entry name" value="GNAT"/>
    <property type="match status" value="1"/>
</dbReference>
<name>A0A1G9CRV6_9GAMM</name>
<dbReference type="SUPFAM" id="SSF55729">
    <property type="entry name" value="Acyl-CoA N-acyltransferases (Nat)"/>
    <property type="match status" value="1"/>
</dbReference>
<dbReference type="Proteomes" id="UP000199305">
    <property type="component" value="Unassembled WGS sequence"/>
</dbReference>
<dbReference type="InterPro" id="IPR016181">
    <property type="entry name" value="Acyl_CoA_acyltransferase"/>
</dbReference>
<dbReference type="InterPro" id="IPR000182">
    <property type="entry name" value="GNAT_dom"/>
</dbReference>
<dbReference type="InterPro" id="IPR051908">
    <property type="entry name" value="Ribosomal_N-acetyltransferase"/>
</dbReference>
<reference evidence="3" key="1">
    <citation type="submission" date="2016-10" db="EMBL/GenBank/DDBJ databases">
        <authorList>
            <person name="Varghese N."/>
            <person name="Submissions S."/>
        </authorList>
    </citation>
    <scope>NUCLEOTIDE SEQUENCE [LARGE SCALE GENOMIC DNA]</scope>
    <source>
        <strain evidence="3">CGMCC 1.10658</strain>
    </source>
</reference>
<dbReference type="EMBL" id="FNFH01000005">
    <property type="protein sequence ID" value="SDK54357.1"/>
    <property type="molecule type" value="Genomic_DNA"/>
</dbReference>
<feature type="domain" description="N-acetyltransferase" evidence="1">
    <location>
        <begin position="18"/>
        <end position="181"/>
    </location>
</feature>
<dbReference type="PANTHER" id="PTHR43441">
    <property type="entry name" value="RIBOSOMAL-PROTEIN-SERINE ACETYLTRANSFERASE"/>
    <property type="match status" value="1"/>
</dbReference>
<dbReference type="GO" id="GO:0005737">
    <property type="term" value="C:cytoplasm"/>
    <property type="evidence" value="ECO:0007669"/>
    <property type="project" value="TreeGrafter"/>
</dbReference>
<accession>A0A1G9CRV6</accession>
<protein>
    <submittedName>
        <fullName evidence="2">Protein N-acetyltransferase, RimJ/RimL family</fullName>
    </submittedName>
</protein>
<dbReference type="Pfam" id="PF13302">
    <property type="entry name" value="Acetyltransf_3"/>
    <property type="match status" value="1"/>
</dbReference>
<dbReference type="PANTHER" id="PTHR43441:SF11">
    <property type="entry name" value="RIBOSOMAL-PROTEIN-SERINE ACETYLTRANSFERASE"/>
    <property type="match status" value="1"/>
</dbReference>